<comment type="caution">
    <text evidence="5">The sequence shown here is derived from an EMBL/GenBank/DDBJ whole genome shotgun (WGS) entry which is preliminary data.</text>
</comment>
<dbReference type="AlphaFoldDB" id="A0A2H6K7H6"/>
<evidence type="ECO:0000256" key="1">
    <source>
        <dbReference type="ARBA" id="ARBA00023117"/>
    </source>
</evidence>
<evidence type="ECO:0000313" key="5">
    <source>
        <dbReference type="EMBL" id="GBE58952.1"/>
    </source>
</evidence>
<dbReference type="GeneID" id="39872722"/>
<dbReference type="InterPro" id="IPR051831">
    <property type="entry name" value="Bromodomain_contain_prot"/>
</dbReference>
<dbReference type="Proteomes" id="UP000236319">
    <property type="component" value="Unassembled WGS sequence"/>
</dbReference>
<feature type="compositionally biased region" description="Basic and acidic residues" evidence="3">
    <location>
        <begin position="207"/>
        <end position="218"/>
    </location>
</feature>
<name>A0A2H6K7H6_9APIC</name>
<organism evidence="5 6">
    <name type="scientific">Babesia ovata</name>
    <dbReference type="NCBI Taxonomy" id="189622"/>
    <lineage>
        <taxon>Eukaryota</taxon>
        <taxon>Sar</taxon>
        <taxon>Alveolata</taxon>
        <taxon>Apicomplexa</taxon>
        <taxon>Aconoidasida</taxon>
        <taxon>Piroplasmida</taxon>
        <taxon>Babesiidae</taxon>
        <taxon>Babesia</taxon>
    </lineage>
</organism>
<protein>
    <submittedName>
        <fullName evidence="5">Bromodomain containing protein, putative</fullName>
    </submittedName>
</protein>
<evidence type="ECO:0000313" key="6">
    <source>
        <dbReference type="Proteomes" id="UP000236319"/>
    </source>
</evidence>
<dbReference type="RefSeq" id="XP_028865195.1">
    <property type="nucleotide sequence ID" value="XM_029009362.1"/>
</dbReference>
<feature type="region of interest" description="Disordered" evidence="3">
    <location>
        <begin position="158"/>
        <end position="223"/>
    </location>
</feature>
<dbReference type="InterPro" id="IPR001487">
    <property type="entry name" value="Bromodomain"/>
</dbReference>
<dbReference type="VEuPathDB" id="PiroplasmaDB:BOVATA_004450"/>
<evidence type="ECO:0000259" key="4">
    <source>
        <dbReference type="PROSITE" id="PS50014"/>
    </source>
</evidence>
<dbReference type="PROSITE" id="PS50014">
    <property type="entry name" value="BROMODOMAIN_2"/>
    <property type="match status" value="1"/>
</dbReference>
<sequence>MGGVRNTLHAYGIISKPHISRKVGLSLSKLDANGTTRRLKDVYTNTLNKLKLFDTENIFSTPADPCTLVEYTRAVKVPMDLSIMQQKAEGLKYLDDPSIFDEDIALIVNNVKAYNKPDSVKYQAALKLKDTYASLRPDMIKQIISLLDFKAKRLSQNANRAPAEAAPAPKDEATTVSKTSPRYRLPDITSAAKRRRVRKASVSQDSCGDKPTPRDPPKSHPMTDAVNRALTKESQAHEPMGTSLTAPKGFLGLMKAMASMYAVLCDTPYAKMSWFDSLVDPYRRVLKQFEYMKYSSRNRVRRLMEPHAAALLMRRMKNEPYKESLLKFVGRDKLRRVNAVIPSFMETFSDLHVNPHLIVTRADLKF</sequence>
<evidence type="ECO:0000256" key="2">
    <source>
        <dbReference type="PROSITE-ProRule" id="PRU00035"/>
    </source>
</evidence>
<dbReference type="InterPro" id="IPR036427">
    <property type="entry name" value="Bromodomain-like_sf"/>
</dbReference>
<feature type="domain" description="Bromo" evidence="4">
    <location>
        <begin position="51"/>
        <end position="122"/>
    </location>
</feature>
<proteinExistence type="predicted"/>
<dbReference type="PANTHER" id="PTHR22881:SF27">
    <property type="entry name" value="BROMODOMAIN CONTAINING 7_9"/>
    <property type="match status" value="1"/>
</dbReference>
<dbReference type="Pfam" id="PF00439">
    <property type="entry name" value="Bromodomain"/>
    <property type="match status" value="1"/>
</dbReference>
<keyword evidence="1 2" id="KW-0103">Bromodomain</keyword>
<dbReference type="Gene3D" id="1.20.920.10">
    <property type="entry name" value="Bromodomain-like"/>
    <property type="match status" value="1"/>
</dbReference>
<dbReference type="SUPFAM" id="SSF47370">
    <property type="entry name" value="Bromodomain"/>
    <property type="match status" value="1"/>
</dbReference>
<dbReference type="EMBL" id="BDSA01000001">
    <property type="protein sequence ID" value="GBE58952.1"/>
    <property type="molecule type" value="Genomic_DNA"/>
</dbReference>
<dbReference type="OrthoDB" id="422637at2759"/>
<evidence type="ECO:0000256" key="3">
    <source>
        <dbReference type="SAM" id="MobiDB-lite"/>
    </source>
</evidence>
<reference evidence="5 6" key="1">
    <citation type="journal article" date="2017" name="BMC Genomics">
        <title>Whole-genome assembly of Babesia ovata and comparative genomics between closely related pathogens.</title>
        <authorList>
            <person name="Yamagishi J."/>
            <person name="Asada M."/>
            <person name="Hakimi H."/>
            <person name="Tanaka T.Q."/>
            <person name="Sugimoto C."/>
            <person name="Kawazu S."/>
        </authorList>
    </citation>
    <scope>NUCLEOTIDE SEQUENCE [LARGE SCALE GENOMIC DNA]</scope>
    <source>
        <strain evidence="5 6">Miyake</strain>
    </source>
</reference>
<dbReference type="SMART" id="SM00297">
    <property type="entry name" value="BROMO"/>
    <property type="match status" value="1"/>
</dbReference>
<accession>A0A2H6K7H6</accession>
<dbReference type="PANTHER" id="PTHR22881">
    <property type="entry name" value="BROMODOMAIN CONTAINING PROTEIN"/>
    <property type="match status" value="1"/>
</dbReference>
<gene>
    <name evidence="5" type="ORF">BOVATA_004450</name>
</gene>
<keyword evidence="6" id="KW-1185">Reference proteome</keyword>